<organism evidence="2 3">
    <name type="scientific">Puccinia striiformis f. sp. tritici PST-78</name>
    <dbReference type="NCBI Taxonomy" id="1165861"/>
    <lineage>
        <taxon>Eukaryota</taxon>
        <taxon>Fungi</taxon>
        <taxon>Dikarya</taxon>
        <taxon>Basidiomycota</taxon>
        <taxon>Pucciniomycotina</taxon>
        <taxon>Pucciniomycetes</taxon>
        <taxon>Pucciniales</taxon>
        <taxon>Pucciniaceae</taxon>
        <taxon>Puccinia</taxon>
    </lineage>
</organism>
<feature type="compositionally biased region" description="Low complexity" evidence="1">
    <location>
        <begin position="75"/>
        <end position="89"/>
    </location>
</feature>
<gene>
    <name evidence="2" type="ORF">PSTG_11134</name>
</gene>
<dbReference type="Proteomes" id="UP000054564">
    <property type="component" value="Unassembled WGS sequence"/>
</dbReference>
<sequence length="168" mass="18458">MVNTRRSKPALQGPLPPTTRAKRPKQTKAYKALLALPPLPPSPTEEEPTGIGKPSTSYRKLLPTPFRPQDDQVRQQSTPSQSPKSSTSSNDLESPNSPVLPPAEQTEPIDSLVAIIDKLDFSQSENQQVTHKLYSLTATPEASFNPAFERPPSPFLSKISHIYSEFLG</sequence>
<proteinExistence type="predicted"/>
<name>A0A0L0V8C4_9BASI</name>
<comment type="caution">
    <text evidence="2">The sequence shown here is derived from an EMBL/GenBank/DDBJ whole genome shotgun (WGS) entry which is preliminary data.</text>
</comment>
<dbReference type="EMBL" id="AJIL01000095">
    <property type="protein sequence ID" value="KNE95530.1"/>
    <property type="molecule type" value="Genomic_DNA"/>
</dbReference>
<reference evidence="3" key="1">
    <citation type="submission" date="2014-03" db="EMBL/GenBank/DDBJ databases">
        <title>The Genome Sequence of Puccinia striiformis f. sp. tritici PST-78.</title>
        <authorList>
            <consortium name="The Broad Institute Genome Sequencing Platform"/>
            <person name="Cuomo C."/>
            <person name="Hulbert S."/>
            <person name="Chen X."/>
            <person name="Walker B."/>
            <person name="Young S.K."/>
            <person name="Zeng Q."/>
            <person name="Gargeya S."/>
            <person name="Fitzgerald M."/>
            <person name="Haas B."/>
            <person name="Abouelleil A."/>
            <person name="Alvarado L."/>
            <person name="Arachchi H.M."/>
            <person name="Berlin A.M."/>
            <person name="Chapman S.B."/>
            <person name="Goldberg J."/>
            <person name="Griggs A."/>
            <person name="Gujja S."/>
            <person name="Hansen M."/>
            <person name="Howarth C."/>
            <person name="Imamovic A."/>
            <person name="Larimer J."/>
            <person name="McCowan C."/>
            <person name="Montmayeur A."/>
            <person name="Murphy C."/>
            <person name="Neiman D."/>
            <person name="Pearson M."/>
            <person name="Priest M."/>
            <person name="Roberts A."/>
            <person name="Saif S."/>
            <person name="Shea T."/>
            <person name="Sisk P."/>
            <person name="Sykes S."/>
            <person name="Wortman J."/>
            <person name="Nusbaum C."/>
            <person name="Birren B."/>
        </authorList>
    </citation>
    <scope>NUCLEOTIDE SEQUENCE [LARGE SCALE GENOMIC DNA]</scope>
    <source>
        <strain evidence="3">race PST-78</strain>
    </source>
</reference>
<accession>A0A0L0V8C4</accession>
<dbReference type="AlphaFoldDB" id="A0A0L0V8C4"/>
<protein>
    <submittedName>
        <fullName evidence="2">Uncharacterized protein</fullName>
    </submittedName>
</protein>
<evidence type="ECO:0000256" key="1">
    <source>
        <dbReference type="SAM" id="MobiDB-lite"/>
    </source>
</evidence>
<evidence type="ECO:0000313" key="3">
    <source>
        <dbReference type="Proteomes" id="UP000054564"/>
    </source>
</evidence>
<feature type="region of interest" description="Disordered" evidence="1">
    <location>
        <begin position="1"/>
        <end position="106"/>
    </location>
</feature>
<evidence type="ECO:0000313" key="2">
    <source>
        <dbReference type="EMBL" id="KNE95530.1"/>
    </source>
</evidence>
<keyword evidence="3" id="KW-1185">Reference proteome</keyword>